<keyword evidence="3" id="KW-1185">Reference proteome</keyword>
<name>K9GKA8_9PROT</name>
<dbReference type="STRING" id="1238182.C882_2752"/>
<proteinExistence type="predicted"/>
<sequence>MTTRNRKQAEPTAAPPAKYGPPPFLKAVVIALVGAALALTLELIFNAVEPRWWRSLGIGVGLGLGFLAYEVWIRRRRNMISEGRDPDAPKG</sequence>
<gene>
    <name evidence="2" type="ORF">C882_2752</name>
</gene>
<organism evidence="2 3">
    <name type="scientific">Caenispirillum salinarum AK4</name>
    <dbReference type="NCBI Taxonomy" id="1238182"/>
    <lineage>
        <taxon>Bacteria</taxon>
        <taxon>Pseudomonadati</taxon>
        <taxon>Pseudomonadota</taxon>
        <taxon>Alphaproteobacteria</taxon>
        <taxon>Rhodospirillales</taxon>
        <taxon>Novispirillaceae</taxon>
        <taxon>Caenispirillum</taxon>
    </lineage>
</organism>
<keyword evidence="1" id="KW-0472">Membrane</keyword>
<dbReference type="EMBL" id="ANHY01000030">
    <property type="protein sequence ID" value="EKV26460.1"/>
    <property type="molecule type" value="Genomic_DNA"/>
</dbReference>
<feature type="transmembrane region" description="Helical" evidence="1">
    <location>
        <begin position="51"/>
        <end position="72"/>
    </location>
</feature>
<dbReference type="AlphaFoldDB" id="K9GKA8"/>
<protein>
    <submittedName>
        <fullName evidence="2">Uncharacterized protein</fullName>
    </submittedName>
</protein>
<feature type="transmembrane region" description="Helical" evidence="1">
    <location>
        <begin position="24"/>
        <end position="45"/>
    </location>
</feature>
<accession>K9GKA8</accession>
<dbReference type="Proteomes" id="UP000009881">
    <property type="component" value="Unassembled WGS sequence"/>
</dbReference>
<comment type="caution">
    <text evidence="2">The sequence shown here is derived from an EMBL/GenBank/DDBJ whole genome shotgun (WGS) entry which is preliminary data.</text>
</comment>
<keyword evidence="1" id="KW-1133">Transmembrane helix</keyword>
<reference evidence="2 3" key="1">
    <citation type="journal article" date="2013" name="Genome Announc.">
        <title>Draft Genome Sequence of an Alphaproteobacterium, Caenispirillum salinarum AK4(T), Isolated from a Solar Saltern.</title>
        <authorList>
            <person name="Khatri I."/>
            <person name="Singh A."/>
            <person name="Korpole S."/>
            <person name="Pinnaka A.K."/>
            <person name="Subramanian S."/>
        </authorList>
    </citation>
    <scope>NUCLEOTIDE SEQUENCE [LARGE SCALE GENOMIC DNA]</scope>
    <source>
        <strain evidence="2 3">AK4</strain>
    </source>
</reference>
<evidence type="ECO:0000313" key="3">
    <source>
        <dbReference type="Proteomes" id="UP000009881"/>
    </source>
</evidence>
<evidence type="ECO:0000313" key="2">
    <source>
        <dbReference type="EMBL" id="EKV26460.1"/>
    </source>
</evidence>
<evidence type="ECO:0000256" key="1">
    <source>
        <dbReference type="SAM" id="Phobius"/>
    </source>
</evidence>
<keyword evidence="1" id="KW-0812">Transmembrane</keyword>
<dbReference type="RefSeq" id="WP_009542743.1">
    <property type="nucleotide sequence ID" value="NZ_ANHY01000030.1"/>
</dbReference>